<keyword evidence="3" id="KW-1185">Reference proteome</keyword>
<dbReference type="PROSITE" id="PS50011">
    <property type="entry name" value="PROTEIN_KINASE_DOM"/>
    <property type="match status" value="1"/>
</dbReference>
<dbReference type="InterPro" id="IPR011009">
    <property type="entry name" value="Kinase-like_dom_sf"/>
</dbReference>
<feature type="non-terminal residue" evidence="2">
    <location>
        <position position="536"/>
    </location>
</feature>
<dbReference type="AlphaFoldDB" id="A0AAN6WI89"/>
<dbReference type="GO" id="GO:0005524">
    <property type="term" value="F:ATP binding"/>
    <property type="evidence" value="ECO:0007669"/>
    <property type="project" value="InterPro"/>
</dbReference>
<dbReference type="GO" id="GO:0004674">
    <property type="term" value="F:protein serine/threonine kinase activity"/>
    <property type="evidence" value="ECO:0007669"/>
    <property type="project" value="TreeGrafter"/>
</dbReference>
<comment type="caution">
    <text evidence="2">The sequence shown here is derived from an EMBL/GenBank/DDBJ whole genome shotgun (WGS) entry which is preliminary data.</text>
</comment>
<evidence type="ECO:0000313" key="3">
    <source>
        <dbReference type="Proteomes" id="UP001302126"/>
    </source>
</evidence>
<dbReference type="SUPFAM" id="SSF56112">
    <property type="entry name" value="Protein kinase-like (PK-like)"/>
    <property type="match status" value="1"/>
</dbReference>
<dbReference type="Pfam" id="PF00069">
    <property type="entry name" value="Pkinase"/>
    <property type="match status" value="1"/>
</dbReference>
<keyword evidence="2" id="KW-0418">Kinase</keyword>
<proteinExistence type="predicted"/>
<dbReference type="PANTHER" id="PTHR24359">
    <property type="entry name" value="SERINE/THREONINE-PROTEIN KINASE SBK1"/>
    <property type="match status" value="1"/>
</dbReference>
<feature type="domain" description="Protein kinase" evidence="1">
    <location>
        <begin position="158"/>
        <end position="516"/>
    </location>
</feature>
<keyword evidence="2" id="KW-0808">Transferase</keyword>
<feature type="non-terminal residue" evidence="2">
    <location>
        <position position="1"/>
    </location>
</feature>
<reference evidence="2" key="1">
    <citation type="journal article" date="2023" name="Mol. Phylogenet. Evol.">
        <title>Genome-scale phylogeny and comparative genomics of the fungal order Sordariales.</title>
        <authorList>
            <person name="Hensen N."/>
            <person name="Bonometti L."/>
            <person name="Westerberg I."/>
            <person name="Brannstrom I.O."/>
            <person name="Guillou S."/>
            <person name="Cros-Aarteil S."/>
            <person name="Calhoun S."/>
            <person name="Haridas S."/>
            <person name="Kuo A."/>
            <person name="Mondo S."/>
            <person name="Pangilinan J."/>
            <person name="Riley R."/>
            <person name="LaButti K."/>
            <person name="Andreopoulos B."/>
            <person name="Lipzen A."/>
            <person name="Chen C."/>
            <person name="Yan M."/>
            <person name="Daum C."/>
            <person name="Ng V."/>
            <person name="Clum A."/>
            <person name="Steindorff A."/>
            <person name="Ohm R.A."/>
            <person name="Martin F."/>
            <person name="Silar P."/>
            <person name="Natvig D.O."/>
            <person name="Lalanne C."/>
            <person name="Gautier V."/>
            <person name="Ament-Velasquez S.L."/>
            <person name="Kruys A."/>
            <person name="Hutchinson M.I."/>
            <person name="Powell A.J."/>
            <person name="Barry K."/>
            <person name="Miller A.N."/>
            <person name="Grigoriev I.V."/>
            <person name="Debuchy R."/>
            <person name="Gladieux P."/>
            <person name="Hiltunen Thoren M."/>
            <person name="Johannesson H."/>
        </authorList>
    </citation>
    <scope>NUCLEOTIDE SEQUENCE</scope>
    <source>
        <strain evidence="2">PSN309</strain>
    </source>
</reference>
<evidence type="ECO:0000313" key="2">
    <source>
        <dbReference type="EMBL" id="KAK4182599.1"/>
    </source>
</evidence>
<dbReference type="EMBL" id="MU864635">
    <property type="protein sequence ID" value="KAK4182599.1"/>
    <property type="molecule type" value="Genomic_DNA"/>
</dbReference>
<accession>A0AAN6WI89</accession>
<dbReference type="PANTHER" id="PTHR24359:SF37">
    <property type="entry name" value="PROTEIN KINASE DOMAIN-CONTAINING PROTEIN"/>
    <property type="match status" value="1"/>
</dbReference>
<protein>
    <submittedName>
        <fullName evidence="2">Kinase-like domain-containing protein</fullName>
    </submittedName>
</protein>
<organism evidence="2 3">
    <name type="scientific">Podospora australis</name>
    <dbReference type="NCBI Taxonomy" id="1536484"/>
    <lineage>
        <taxon>Eukaryota</taxon>
        <taxon>Fungi</taxon>
        <taxon>Dikarya</taxon>
        <taxon>Ascomycota</taxon>
        <taxon>Pezizomycotina</taxon>
        <taxon>Sordariomycetes</taxon>
        <taxon>Sordariomycetidae</taxon>
        <taxon>Sordariales</taxon>
        <taxon>Podosporaceae</taxon>
        <taxon>Podospora</taxon>
    </lineage>
</organism>
<gene>
    <name evidence="2" type="ORF">QBC35DRAFT_366386</name>
</gene>
<dbReference type="InterPro" id="IPR000719">
    <property type="entry name" value="Prot_kinase_dom"/>
</dbReference>
<dbReference type="Gene3D" id="1.10.510.10">
    <property type="entry name" value="Transferase(Phosphotransferase) domain 1"/>
    <property type="match status" value="1"/>
</dbReference>
<dbReference type="SMART" id="SM00220">
    <property type="entry name" value="S_TKc"/>
    <property type="match status" value="1"/>
</dbReference>
<sequence length="536" mass="61591">FLPRGDFYRIFTPEVVLHIVIHLKCYMSESDERKRRLAQDIYFGESQRAPCHKLLAALILMHHREVVHHFASFIQHGMNDDCLPLEPTSGVLGGKLVCRHRDHCRDLIINHDTDEDSDESAREDFMKQCESLTAPYTIWSEDDKHCHYILYAKGPLPLKYIRSVSVGGFGEVSCVQLADADRSFFAGDNNPNKFFALKKLLTEAPCPDETATSHKQREADSRIAFDLELSSLLFAGSRASKEVEDPNTKRHLLEVFATYEIHDVLSNLTTYYFLFPWANGNLKEFWEAKTRWNTSLTTRQDDLGWMIEQFFWLAKALRSVHNDRDQTLSSRGIPSNSRYGRHGDIKPQNILYFEDRDGRRTLVLGDFGLGRVNSKHSRSLISPDSTRGTVTYQAPEFDNTDPLISRKTDIFSLGCVFLEFVTWLLDGADALKVFENQRMEPDARPAYAAFSMDTFYVSCTPPKLKDSVKNWIQNLLDHLDCAEVVENLLNLIEKMLEPDHAERIGSQILESELSKIRITWKVRDEGYSTRQYGKGE</sequence>
<evidence type="ECO:0000259" key="1">
    <source>
        <dbReference type="PROSITE" id="PS50011"/>
    </source>
</evidence>
<name>A0AAN6WI89_9PEZI</name>
<dbReference type="Proteomes" id="UP001302126">
    <property type="component" value="Unassembled WGS sequence"/>
</dbReference>
<reference evidence="2" key="2">
    <citation type="submission" date="2023-05" db="EMBL/GenBank/DDBJ databases">
        <authorList>
            <consortium name="Lawrence Berkeley National Laboratory"/>
            <person name="Steindorff A."/>
            <person name="Hensen N."/>
            <person name="Bonometti L."/>
            <person name="Westerberg I."/>
            <person name="Brannstrom I.O."/>
            <person name="Guillou S."/>
            <person name="Cros-Aarteil S."/>
            <person name="Calhoun S."/>
            <person name="Haridas S."/>
            <person name="Kuo A."/>
            <person name="Mondo S."/>
            <person name="Pangilinan J."/>
            <person name="Riley R."/>
            <person name="Labutti K."/>
            <person name="Andreopoulos B."/>
            <person name="Lipzen A."/>
            <person name="Chen C."/>
            <person name="Yanf M."/>
            <person name="Daum C."/>
            <person name="Ng V."/>
            <person name="Clum A."/>
            <person name="Ohm R."/>
            <person name="Martin F."/>
            <person name="Silar P."/>
            <person name="Natvig D."/>
            <person name="Lalanne C."/>
            <person name="Gautier V."/>
            <person name="Ament-Velasquez S.L."/>
            <person name="Kruys A."/>
            <person name="Hutchinson M.I."/>
            <person name="Powell A.J."/>
            <person name="Barry K."/>
            <person name="Miller A.N."/>
            <person name="Grigoriev I.V."/>
            <person name="Debuchy R."/>
            <person name="Gladieux P."/>
            <person name="Thoren M.H."/>
            <person name="Johannesson H."/>
        </authorList>
    </citation>
    <scope>NUCLEOTIDE SEQUENCE</scope>
    <source>
        <strain evidence="2">PSN309</strain>
    </source>
</reference>